<dbReference type="GO" id="GO:0004525">
    <property type="term" value="F:ribonuclease III activity"/>
    <property type="evidence" value="ECO:0007669"/>
    <property type="project" value="InterPro"/>
</dbReference>
<dbReference type="CDD" id="cd00593">
    <property type="entry name" value="RIBOc"/>
    <property type="match status" value="1"/>
</dbReference>
<name>A0A1Y2G8F9_9FUNG</name>
<reference evidence="2 3" key="1">
    <citation type="submission" date="2016-07" db="EMBL/GenBank/DDBJ databases">
        <title>Pervasive Adenine N6-methylation of Active Genes in Fungi.</title>
        <authorList>
            <consortium name="DOE Joint Genome Institute"/>
            <person name="Mondo S.J."/>
            <person name="Dannebaum R.O."/>
            <person name="Kuo R.C."/>
            <person name="Labutti K."/>
            <person name="Haridas S."/>
            <person name="Kuo A."/>
            <person name="Salamov A."/>
            <person name="Ahrendt S.R."/>
            <person name="Lipzen A."/>
            <person name="Sullivan W."/>
            <person name="Andreopoulos W.B."/>
            <person name="Clum A."/>
            <person name="Lindquist E."/>
            <person name="Daum C."/>
            <person name="Ramamoorthy G.K."/>
            <person name="Gryganskyi A."/>
            <person name="Culley D."/>
            <person name="Magnuson J.K."/>
            <person name="James T.Y."/>
            <person name="O'Malley M.A."/>
            <person name="Stajich J.E."/>
            <person name="Spatafora J.W."/>
            <person name="Visel A."/>
            <person name="Grigoriev I.V."/>
        </authorList>
    </citation>
    <scope>NUCLEOTIDE SEQUENCE [LARGE SCALE GENOMIC DNA]</scope>
    <source>
        <strain evidence="2 3">NRRL 3116</strain>
    </source>
</reference>
<dbReference type="GO" id="GO:0032543">
    <property type="term" value="P:mitochondrial translation"/>
    <property type="evidence" value="ECO:0007669"/>
    <property type="project" value="InterPro"/>
</dbReference>
<accession>A0A1Y2G8F9</accession>
<dbReference type="PANTHER" id="PTHR28160">
    <property type="entry name" value="54S RIBOSOMAL PROTEIN L15, MITOCHONDRIAL"/>
    <property type="match status" value="1"/>
</dbReference>
<dbReference type="PANTHER" id="PTHR28160:SF1">
    <property type="entry name" value="LARGE RIBOSOMAL SUBUNIT PROTEIN ML57"/>
    <property type="match status" value="1"/>
</dbReference>
<dbReference type="PROSITE" id="PS50142">
    <property type="entry name" value="RNASE_3_2"/>
    <property type="match status" value="1"/>
</dbReference>
<dbReference type="Proteomes" id="UP000193648">
    <property type="component" value="Unassembled WGS sequence"/>
</dbReference>
<dbReference type="EMBL" id="MCFF01000059">
    <property type="protein sequence ID" value="ORZ04188.1"/>
    <property type="molecule type" value="Genomic_DNA"/>
</dbReference>
<dbReference type="InParanoid" id="A0A1Y2G8F9"/>
<comment type="caution">
    <text evidence="2">The sequence shown here is derived from an EMBL/GenBank/DDBJ whole genome shotgun (WGS) entry which is preliminary data.</text>
</comment>
<dbReference type="SUPFAM" id="SSF69065">
    <property type="entry name" value="RNase III domain-like"/>
    <property type="match status" value="1"/>
</dbReference>
<dbReference type="AlphaFoldDB" id="A0A1Y2G8F9"/>
<dbReference type="GO" id="GO:0006396">
    <property type="term" value="P:RNA processing"/>
    <property type="evidence" value="ECO:0007669"/>
    <property type="project" value="InterPro"/>
</dbReference>
<sequence>MLQRVSVIKPTRLVTNVNRYINHEARAYLSTKPTSQEDTVKASAVYKRLGIELSDPELMTQSITHKSFAHATVPTNERLGALGRTFLELHVTEQNWDKTKSNDTLKASVSHSLRMDTLAKIARSMGVDEAMRWKSPSSAPGAKVGETTVLAQTMEAIVGAVYHDQGSKAAREFVSKHIYTY</sequence>
<evidence type="ECO:0000313" key="3">
    <source>
        <dbReference type="Proteomes" id="UP000193648"/>
    </source>
</evidence>
<dbReference type="InterPro" id="IPR036389">
    <property type="entry name" value="RNase_III_sf"/>
</dbReference>
<protein>
    <submittedName>
        <fullName evidence="2">Ribonuclease-III-like-domain-containing protein</fullName>
    </submittedName>
</protein>
<evidence type="ECO:0000259" key="1">
    <source>
        <dbReference type="PROSITE" id="PS50142"/>
    </source>
</evidence>
<dbReference type="SMART" id="SM00535">
    <property type="entry name" value="RIBOc"/>
    <property type="match status" value="1"/>
</dbReference>
<evidence type="ECO:0000313" key="2">
    <source>
        <dbReference type="EMBL" id="ORZ04188.1"/>
    </source>
</evidence>
<dbReference type="GO" id="GO:0005762">
    <property type="term" value="C:mitochondrial large ribosomal subunit"/>
    <property type="evidence" value="ECO:0007669"/>
    <property type="project" value="InterPro"/>
</dbReference>
<dbReference type="GeneID" id="33567660"/>
<dbReference type="OrthoDB" id="67027at2759"/>
<feature type="domain" description="RNase III" evidence="1">
    <location>
        <begin position="42"/>
        <end position="166"/>
    </location>
</feature>
<dbReference type="RefSeq" id="XP_021876402.1">
    <property type="nucleotide sequence ID" value="XM_022025817.1"/>
</dbReference>
<dbReference type="InterPro" id="IPR040030">
    <property type="entry name" value="Ribosomal_mL57"/>
</dbReference>
<dbReference type="InterPro" id="IPR000999">
    <property type="entry name" value="RNase_III_dom"/>
</dbReference>
<dbReference type="STRING" id="64571.A0A1Y2G8F9"/>
<proteinExistence type="predicted"/>
<dbReference type="GO" id="GO:0003735">
    <property type="term" value="F:structural constituent of ribosome"/>
    <property type="evidence" value="ECO:0007669"/>
    <property type="project" value="InterPro"/>
</dbReference>
<organism evidence="2 3">
    <name type="scientific">Lobosporangium transversale</name>
    <dbReference type="NCBI Taxonomy" id="64571"/>
    <lineage>
        <taxon>Eukaryota</taxon>
        <taxon>Fungi</taxon>
        <taxon>Fungi incertae sedis</taxon>
        <taxon>Mucoromycota</taxon>
        <taxon>Mortierellomycotina</taxon>
        <taxon>Mortierellomycetes</taxon>
        <taxon>Mortierellales</taxon>
        <taxon>Mortierellaceae</taxon>
        <taxon>Lobosporangium</taxon>
    </lineage>
</organism>
<gene>
    <name evidence="2" type="ORF">BCR41DRAFT_363010</name>
</gene>
<keyword evidence="3" id="KW-1185">Reference proteome</keyword>
<dbReference type="Gene3D" id="1.10.1520.10">
    <property type="entry name" value="Ribonuclease III domain"/>
    <property type="match status" value="1"/>
</dbReference>
<dbReference type="Pfam" id="PF14622">
    <property type="entry name" value="Ribonucleas_3_3"/>
    <property type="match status" value="1"/>
</dbReference>